<dbReference type="RefSeq" id="WP_054690962.1">
    <property type="nucleotide sequence ID" value="NZ_AYZI01000004.1"/>
</dbReference>
<feature type="region of interest" description="Disordered" evidence="1">
    <location>
        <begin position="93"/>
        <end position="113"/>
    </location>
</feature>
<dbReference type="STRING" id="1423745.GCA_001311215_01831"/>
<dbReference type="PATRIC" id="fig|1423745.4.peg.791"/>
<evidence type="ECO:0000313" key="2">
    <source>
        <dbReference type="EMBL" id="KRM91611.1"/>
    </source>
</evidence>
<evidence type="ECO:0000256" key="1">
    <source>
        <dbReference type="SAM" id="MobiDB-lite"/>
    </source>
</evidence>
<comment type="caution">
    <text evidence="2">The sequence shown here is derived from an EMBL/GenBank/DDBJ whole genome shotgun (WGS) entry which is preliminary data.</text>
</comment>
<evidence type="ECO:0000313" key="3">
    <source>
        <dbReference type="Proteomes" id="UP000051586"/>
    </source>
</evidence>
<name>A0A0R2CTL1_9LACO</name>
<protein>
    <submittedName>
        <fullName evidence="2">Uncharacterized protein</fullName>
    </submittedName>
</protein>
<dbReference type="EMBL" id="AYZI01000004">
    <property type="protein sequence ID" value="KRM91611.1"/>
    <property type="molecule type" value="Genomic_DNA"/>
</dbReference>
<feature type="compositionally biased region" description="Basic and acidic residues" evidence="1">
    <location>
        <begin position="103"/>
        <end position="113"/>
    </location>
</feature>
<dbReference type="Proteomes" id="UP000051586">
    <property type="component" value="Unassembled WGS sequence"/>
</dbReference>
<proteinExistence type="predicted"/>
<dbReference type="AlphaFoldDB" id="A0A0R2CTL1"/>
<gene>
    <name evidence="2" type="ORF">FC87_GL000743</name>
</gene>
<sequence length="113" mass="12957">MSDAIIVAVITGALAFAGTWYSDKKKELSDKQKNKVDLELAYANHMPELLDKIDIITKQRDDLRDQVSKLSDRVEEQSAIIKTLKDTNQSLNNKLNRLLNKQTTERINNERNN</sequence>
<organism evidence="2 3">
    <name type="scientific">Fructilactobacillus florum DSM 22689 = JCM 16035</name>
    <dbReference type="NCBI Taxonomy" id="1423745"/>
    <lineage>
        <taxon>Bacteria</taxon>
        <taxon>Bacillati</taxon>
        <taxon>Bacillota</taxon>
        <taxon>Bacilli</taxon>
        <taxon>Lactobacillales</taxon>
        <taxon>Lactobacillaceae</taxon>
        <taxon>Fructilactobacillus</taxon>
    </lineage>
</organism>
<reference evidence="2 3" key="1">
    <citation type="journal article" date="2015" name="Genome Announc.">
        <title>Expanding the biotechnology potential of lactobacilli through comparative genomics of 213 strains and associated genera.</title>
        <authorList>
            <person name="Sun Z."/>
            <person name="Harris H.M."/>
            <person name="McCann A."/>
            <person name="Guo C."/>
            <person name="Argimon S."/>
            <person name="Zhang W."/>
            <person name="Yang X."/>
            <person name="Jeffery I.B."/>
            <person name="Cooney J.C."/>
            <person name="Kagawa T.F."/>
            <person name="Liu W."/>
            <person name="Song Y."/>
            <person name="Salvetti E."/>
            <person name="Wrobel A."/>
            <person name="Rasinkangas P."/>
            <person name="Parkhill J."/>
            <person name="Rea M.C."/>
            <person name="O'Sullivan O."/>
            <person name="Ritari J."/>
            <person name="Douillard F.P."/>
            <person name="Paul Ross R."/>
            <person name="Yang R."/>
            <person name="Briner A.E."/>
            <person name="Felis G.E."/>
            <person name="de Vos W.M."/>
            <person name="Barrangou R."/>
            <person name="Klaenhammer T.R."/>
            <person name="Caufield P.W."/>
            <person name="Cui Y."/>
            <person name="Zhang H."/>
            <person name="O'Toole P.W."/>
        </authorList>
    </citation>
    <scope>NUCLEOTIDE SEQUENCE [LARGE SCALE GENOMIC DNA]</scope>
    <source>
        <strain evidence="2 3">DSM 22689</strain>
    </source>
</reference>
<accession>A0A0R2CTL1</accession>